<dbReference type="InterPro" id="IPR002347">
    <property type="entry name" value="SDR_fam"/>
</dbReference>
<accession>A0A4Z0M5T8</accession>
<sequence>MIELRETFRVDRDIEEAFRYIADFRNTVEWDATAQTAQKLTEGPVGAGTRFALNCALPLGSLDIDYSIESLAPPTRLVLNGHSRLFRIRDAITLQEEQGQLRVDYCATFEPAALLRPFAPAMRAGMTRMGRASAEGLHRALADDFPPPPAEPEAISLARRLTGFTRRGYTRARRDWHPMSASLAGRHALVTGATSGLGAVIAEQLARRGAKLTLVARDPRKAERGRRRIVAETGNKDVHVELADLAELAQVDALAARLADRGEPLHILVNNAGALFPEHALTSEGFERSIALLLLSPYRLTLGLQPLLASAGSARVVNVVSGGMYTQRLSLAQLQDTSDDNYSGPVAYAQAKRALSIVTGHWAGQWHDQGIVVNAMHPGWVDTPGLATSLPGFHKLTRCALRTPEQGADTAVWLAAATEADQLSGHLFLDRQVQPLHLKRSTEESAADRAALLDWLRRFDPCEDGAPINEELRAS</sequence>
<dbReference type="AlphaFoldDB" id="A0A4Z0M5T8"/>
<organism evidence="1 2">
    <name type="scientific">Mangrovimicrobium sediminis</name>
    <dbReference type="NCBI Taxonomy" id="2562682"/>
    <lineage>
        <taxon>Bacteria</taxon>
        <taxon>Pseudomonadati</taxon>
        <taxon>Pseudomonadota</taxon>
        <taxon>Gammaproteobacteria</taxon>
        <taxon>Cellvibrionales</taxon>
        <taxon>Halieaceae</taxon>
        <taxon>Mangrovimicrobium</taxon>
    </lineage>
</organism>
<comment type="caution">
    <text evidence="1">The sequence shown here is derived from an EMBL/GenBank/DDBJ whole genome shotgun (WGS) entry which is preliminary data.</text>
</comment>
<dbReference type="Pfam" id="PF00106">
    <property type="entry name" value="adh_short"/>
    <property type="match status" value="1"/>
</dbReference>
<keyword evidence="2" id="KW-1185">Reference proteome</keyword>
<dbReference type="SUPFAM" id="SSF51735">
    <property type="entry name" value="NAD(P)-binding Rossmann-fold domains"/>
    <property type="match status" value="1"/>
</dbReference>
<dbReference type="PANTHER" id="PTHR44656">
    <property type="entry name" value="DEHYDROGENASE/REDUCTASE SDR FAMILY MEMBER 12"/>
    <property type="match status" value="1"/>
</dbReference>
<dbReference type="EMBL" id="SRLE01000005">
    <property type="protein sequence ID" value="TGD74806.1"/>
    <property type="molecule type" value="Genomic_DNA"/>
</dbReference>
<dbReference type="InterPro" id="IPR036291">
    <property type="entry name" value="NAD(P)-bd_dom_sf"/>
</dbReference>
<evidence type="ECO:0000313" key="1">
    <source>
        <dbReference type="EMBL" id="TGD74806.1"/>
    </source>
</evidence>
<dbReference type="OrthoDB" id="5786478at2"/>
<dbReference type="RefSeq" id="WP_135441917.1">
    <property type="nucleotide sequence ID" value="NZ_SRLE01000005.1"/>
</dbReference>
<dbReference type="PRINTS" id="PR00081">
    <property type="entry name" value="GDHRDH"/>
</dbReference>
<dbReference type="Gene3D" id="3.30.530.20">
    <property type="match status" value="1"/>
</dbReference>
<proteinExistence type="predicted"/>
<dbReference type="Gene3D" id="3.40.50.720">
    <property type="entry name" value="NAD(P)-binding Rossmann-like Domain"/>
    <property type="match status" value="1"/>
</dbReference>
<dbReference type="Proteomes" id="UP000298050">
    <property type="component" value="Unassembled WGS sequence"/>
</dbReference>
<protein>
    <submittedName>
        <fullName evidence="1">SDR family NAD(P)-dependent oxidoreductase</fullName>
    </submittedName>
</protein>
<dbReference type="InterPro" id="IPR023393">
    <property type="entry name" value="START-like_dom_sf"/>
</dbReference>
<evidence type="ECO:0000313" key="2">
    <source>
        <dbReference type="Proteomes" id="UP000298050"/>
    </source>
</evidence>
<dbReference type="SUPFAM" id="SSF55961">
    <property type="entry name" value="Bet v1-like"/>
    <property type="match status" value="1"/>
</dbReference>
<dbReference type="PANTHER" id="PTHR44656:SF7">
    <property type="entry name" value="DEHYDROGENASE_REDUCTASE SDR FAMILY MEMBER 12"/>
    <property type="match status" value="1"/>
</dbReference>
<reference evidence="1 2" key="1">
    <citation type="submission" date="2019-04" db="EMBL/GenBank/DDBJ databases">
        <title>Taxonomy of novel Haliea sp. from mangrove soil of West Coast of India.</title>
        <authorList>
            <person name="Verma A."/>
            <person name="Kumar P."/>
            <person name="Krishnamurthi S."/>
        </authorList>
    </citation>
    <scope>NUCLEOTIDE SEQUENCE [LARGE SCALE GENOMIC DNA]</scope>
    <source>
        <strain evidence="1 2">SAOS-164</strain>
    </source>
</reference>
<name>A0A4Z0M5T8_9GAMM</name>
<dbReference type="InterPro" id="IPR052992">
    <property type="entry name" value="SDR_member_12"/>
</dbReference>
<dbReference type="Pfam" id="PF10604">
    <property type="entry name" value="Polyketide_cyc2"/>
    <property type="match status" value="1"/>
</dbReference>
<gene>
    <name evidence="1" type="ORF">E4634_06295</name>
</gene>
<dbReference type="InterPro" id="IPR019587">
    <property type="entry name" value="Polyketide_cyclase/dehydratase"/>
</dbReference>